<reference evidence="1 2" key="1">
    <citation type="submission" date="2024-10" db="EMBL/GenBank/DDBJ databases">
        <title>The Natural Products Discovery Center: Release of the First 8490 Sequenced Strains for Exploring Actinobacteria Biosynthetic Diversity.</title>
        <authorList>
            <person name="Kalkreuter E."/>
            <person name="Kautsar S.A."/>
            <person name="Yang D."/>
            <person name="Bader C.D."/>
            <person name="Teijaro C.N."/>
            <person name="Fluegel L."/>
            <person name="Davis C.M."/>
            <person name="Simpson J.R."/>
            <person name="Lauterbach L."/>
            <person name="Steele A.D."/>
            <person name="Gui C."/>
            <person name="Meng S."/>
            <person name="Li G."/>
            <person name="Viehrig K."/>
            <person name="Ye F."/>
            <person name="Su P."/>
            <person name="Kiefer A.F."/>
            <person name="Nichols A."/>
            <person name="Cepeda A.J."/>
            <person name="Yan W."/>
            <person name="Fan B."/>
            <person name="Jiang Y."/>
            <person name="Adhikari A."/>
            <person name="Zheng C.-J."/>
            <person name="Schuster L."/>
            <person name="Cowan T.M."/>
            <person name="Smanski M.J."/>
            <person name="Chevrette M.G."/>
            <person name="De Carvalho L.P.S."/>
            <person name="Shen B."/>
        </authorList>
    </citation>
    <scope>NUCLEOTIDE SEQUENCE [LARGE SCALE GENOMIC DNA]</scope>
    <source>
        <strain evidence="1 2">NPDC007066</strain>
    </source>
</reference>
<evidence type="ECO:0000313" key="2">
    <source>
        <dbReference type="Proteomes" id="UP001601288"/>
    </source>
</evidence>
<dbReference type="EMBL" id="JBIAFP010000008">
    <property type="protein sequence ID" value="MFE9226078.1"/>
    <property type="molecule type" value="Genomic_DNA"/>
</dbReference>
<evidence type="ECO:0008006" key="3">
    <source>
        <dbReference type="Google" id="ProtNLM"/>
    </source>
</evidence>
<dbReference type="RefSeq" id="WP_319646746.1">
    <property type="nucleotide sequence ID" value="NZ_JBEYGJ010000003.1"/>
</dbReference>
<organism evidence="1 2">
    <name type="scientific">Streptomyces massasporeus</name>
    <dbReference type="NCBI Taxonomy" id="67324"/>
    <lineage>
        <taxon>Bacteria</taxon>
        <taxon>Bacillati</taxon>
        <taxon>Actinomycetota</taxon>
        <taxon>Actinomycetes</taxon>
        <taxon>Kitasatosporales</taxon>
        <taxon>Streptomycetaceae</taxon>
        <taxon>Streptomyces</taxon>
    </lineage>
</organism>
<gene>
    <name evidence="1" type="ORF">ACFYM3_15855</name>
</gene>
<comment type="caution">
    <text evidence="1">The sequence shown here is derived from an EMBL/GenBank/DDBJ whole genome shotgun (WGS) entry which is preliminary data.</text>
</comment>
<dbReference type="Proteomes" id="UP001601288">
    <property type="component" value="Unassembled WGS sequence"/>
</dbReference>
<dbReference type="InterPro" id="IPR036388">
    <property type="entry name" value="WH-like_DNA-bd_sf"/>
</dbReference>
<name>A0ABW6LDA4_9ACTN</name>
<dbReference type="SUPFAM" id="SSF46785">
    <property type="entry name" value="Winged helix' DNA-binding domain"/>
    <property type="match status" value="1"/>
</dbReference>
<accession>A0ABW6LDA4</accession>
<sequence>MATPTDVMKPALASGISDRAFRILYVLAVDMERGWVPLSSVAEQLEMTSHQIRLPISELRAAGLIEHDRRYERGGTGRPTWRTYARLVDDNATEATP</sequence>
<protein>
    <recommendedName>
        <fullName evidence="3">HTH marR-type domain-containing protein</fullName>
    </recommendedName>
</protein>
<dbReference type="Gene3D" id="1.10.10.10">
    <property type="entry name" value="Winged helix-like DNA-binding domain superfamily/Winged helix DNA-binding domain"/>
    <property type="match status" value="1"/>
</dbReference>
<dbReference type="InterPro" id="IPR036390">
    <property type="entry name" value="WH_DNA-bd_sf"/>
</dbReference>
<evidence type="ECO:0000313" key="1">
    <source>
        <dbReference type="EMBL" id="MFE9226078.1"/>
    </source>
</evidence>
<proteinExistence type="predicted"/>
<keyword evidence="2" id="KW-1185">Reference proteome</keyword>